<proteinExistence type="predicted"/>
<sequence length="171" mass="19375">MKSYSNVGAVLEYTGHTLILFDDHSFRWFSVKRFAWDGAGDEVAVLEALIGHWRYRDHYAGQDSHEEDAGNIHGPYWVAAITPVEFTPIGSEGAIGVVEEFCGLFDCPPRPEVRAQVEAVVLSWLGRSSWYRLRDLPDAIHEWGSVLWEFRELVAISHKSREVISVVMAID</sequence>
<dbReference type="Proteomes" id="UP000623440">
    <property type="component" value="Unassembled WGS sequence"/>
</dbReference>
<name>A0ABR8E0D8_9NOSO</name>
<accession>A0ABR8E0D8</accession>
<evidence type="ECO:0000313" key="2">
    <source>
        <dbReference type="Proteomes" id="UP000623440"/>
    </source>
</evidence>
<dbReference type="RefSeq" id="WP_190945983.1">
    <property type="nucleotide sequence ID" value="NZ_JACJSI010000237.1"/>
</dbReference>
<protein>
    <submittedName>
        <fullName evidence="1">Uncharacterized protein</fullName>
    </submittedName>
</protein>
<reference evidence="1 2" key="1">
    <citation type="journal article" date="2020" name="ISME J.">
        <title>Comparative genomics reveals insights into cyanobacterial evolution and habitat adaptation.</title>
        <authorList>
            <person name="Chen M.Y."/>
            <person name="Teng W.K."/>
            <person name="Zhao L."/>
            <person name="Hu C.X."/>
            <person name="Zhou Y.K."/>
            <person name="Han B.P."/>
            <person name="Song L.R."/>
            <person name="Shu W.S."/>
        </authorList>
    </citation>
    <scope>NUCLEOTIDE SEQUENCE [LARGE SCALE GENOMIC DNA]</scope>
    <source>
        <strain evidence="1 2">FACHB-838</strain>
    </source>
</reference>
<evidence type="ECO:0000313" key="1">
    <source>
        <dbReference type="EMBL" id="MBD2535126.1"/>
    </source>
</evidence>
<organism evidence="1 2">
    <name type="scientific">Nostoc flagelliforme FACHB-838</name>
    <dbReference type="NCBI Taxonomy" id="2692904"/>
    <lineage>
        <taxon>Bacteria</taxon>
        <taxon>Bacillati</taxon>
        <taxon>Cyanobacteriota</taxon>
        <taxon>Cyanophyceae</taxon>
        <taxon>Nostocales</taxon>
        <taxon>Nostocaceae</taxon>
        <taxon>Nostoc</taxon>
    </lineage>
</organism>
<dbReference type="EMBL" id="JACJSI010000237">
    <property type="protein sequence ID" value="MBD2535126.1"/>
    <property type="molecule type" value="Genomic_DNA"/>
</dbReference>
<keyword evidence="2" id="KW-1185">Reference proteome</keyword>
<comment type="caution">
    <text evidence="1">The sequence shown here is derived from an EMBL/GenBank/DDBJ whole genome shotgun (WGS) entry which is preliminary data.</text>
</comment>
<gene>
    <name evidence="1" type="ORF">H6G97_39240</name>
</gene>